<keyword evidence="2" id="KW-1185">Reference proteome</keyword>
<evidence type="ECO:0000313" key="2">
    <source>
        <dbReference type="Proteomes" id="UP001634394"/>
    </source>
</evidence>
<dbReference type="EMBL" id="JBJQND010000004">
    <property type="protein sequence ID" value="KAL3880325.1"/>
    <property type="molecule type" value="Genomic_DNA"/>
</dbReference>
<proteinExistence type="predicted"/>
<dbReference type="AlphaFoldDB" id="A0ABD3X2B9"/>
<reference evidence="1 2" key="1">
    <citation type="submission" date="2024-11" db="EMBL/GenBank/DDBJ databases">
        <title>Chromosome-level genome assembly of the freshwater bivalve Anodonta woodiana.</title>
        <authorList>
            <person name="Chen X."/>
        </authorList>
    </citation>
    <scope>NUCLEOTIDE SEQUENCE [LARGE SCALE GENOMIC DNA]</scope>
    <source>
        <strain evidence="1">MN2024</strain>
        <tissue evidence="1">Gills</tissue>
    </source>
</reference>
<comment type="caution">
    <text evidence="1">The sequence shown here is derived from an EMBL/GenBank/DDBJ whole genome shotgun (WGS) entry which is preliminary data.</text>
</comment>
<name>A0ABD3X2B9_SINWO</name>
<gene>
    <name evidence="1" type="ORF">ACJMK2_032573</name>
</gene>
<dbReference type="Proteomes" id="UP001634394">
    <property type="component" value="Unassembled WGS sequence"/>
</dbReference>
<evidence type="ECO:0000313" key="1">
    <source>
        <dbReference type="EMBL" id="KAL3880325.1"/>
    </source>
</evidence>
<sequence>MMNILPIEESAHLTADKAMNTGAINSVNDSDMPIDDSSVHLPPYVSSHTWTASQNTESRFIILQSLRRSLLSCNEPVNVYLIFDIHIIKKIKFHYTLIMKSVAKQHKHTSADTIVGIVIKELVSMDGHFLSEPTLLIRAANRTRQKMRPNEPRDLNLLHLDKSQFPDKFLRKDIHISCKRHRRHGTLTPPLRMIRDPFKQSFSVHAFVKNCEHETNQPPLAFAFMSKRKKKDSKKVFKALKRPLLSPPTAKDSVADFEAGVPIHGECIQECIHGCAFHLGQLVDYVESTWITNIIFAVDSWSIFRKSVQTNNDVKGWRRRINRQASKANPAFVLLDSLLYDEATSAVTQILLKIYQLMQARIFSVWEEYQNDVIPSSK</sequence>
<accession>A0ABD3X2B9</accession>
<organism evidence="1 2">
    <name type="scientific">Sinanodonta woodiana</name>
    <name type="common">Chinese pond mussel</name>
    <name type="synonym">Anodonta woodiana</name>
    <dbReference type="NCBI Taxonomy" id="1069815"/>
    <lineage>
        <taxon>Eukaryota</taxon>
        <taxon>Metazoa</taxon>
        <taxon>Spiralia</taxon>
        <taxon>Lophotrochozoa</taxon>
        <taxon>Mollusca</taxon>
        <taxon>Bivalvia</taxon>
        <taxon>Autobranchia</taxon>
        <taxon>Heteroconchia</taxon>
        <taxon>Palaeoheterodonta</taxon>
        <taxon>Unionida</taxon>
        <taxon>Unionoidea</taxon>
        <taxon>Unionidae</taxon>
        <taxon>Unioninae</taxon>
        <taxon>Sinanodonta</taxon>
    </lineage>
</organism>
<protein>
    <submittedName>
        <fullName evidence="1">Uncharacterized protein</fullName>
    </submittedName>
</protein>